<dbReference type="NCBIfam" id="TIGR00976">
    <property type="entry name" value="CocE_NonD"/>
    <property type="match status" value="1"/>
</dbReference>
<dbReference type="Gene3D" id="1.10.3020.10">
    <property type="entry name" value="alpha-amino acid ester hydrolase ( Helical cap domain)"/>
    <property type="match status" value="1"/>
</dbReference>
<dbReference type="InterPro" id="IPR013736">
    <property type="entry name" value="Xaa-Pro_dipept_C"/>
</dbReference>
<dbReference type="PANTHER" id="PTHR43056">
    <property type="entry name" value="PEPTIDASE S9 PROLYL OLIGOPEPTIDASE"/>
    <property type="match status" value="1"/>
</dbReference>
<dbReference type="InterPro" id="IPR029058">
    <property type="entry name" value="AB_hydrolase_fold"/>
</dbReference>
<feature type="domain" description="Xaa-Pro dipeptidyl-peptidase C-terminal" evidence="2">
    <location>
        <begin position="348"/>
        <end position="597"/>
    </location>
</feature>
<dbReference type="SMART" id="SM00939">
    <property type="entry name" value="PepX_C"/>
    <property type="match status" value="1"/>
</dbReference>
<evidence type="ECO:0000313" key="4">
    <source>
        <dbReference type="Proteomes" id="UP001500752"/>
    </source>
</evidence>
<protein>
    <submittedName>
        <fullName evidence="3">CocE/NonD family hydrolase</fullName>
    </submittedName>
</protein>
<dbReference type="Pfam" id="PF02129">
    <property type="entry name" value="Peptidase_S15"/>
    <property type="match status" value="1"/>
</dbReference>
<proteinExistence type="predicted"/>
<dbReference type="Gene3D" id="2.60.120.260">
    <property type="entry name" value="Galactose-binding domain-like"/>
    <property type="match status" value="1"/>
</dbReference>
<dbReference type="SUPFAM" id="SSF53474">
    <property type="entry name" value="alpha/beta-Hydrolases"/>
    <property type="match status" value="1"/>
</dbReference>
<dbReference type="InterPro" id="IPR005674">
    <property type="entry name" value="CocE/Ser_esterase"/>
</dbReference>
<dbReference type="EMBL" id="BAABEO010000020">
    <property type="protein sequence ID" value="GAA3692365.1"/>
    <property type="molecule type" value="Genomic_DNA"/>
</dbReference>
<evidence type="ECO:0000313" key="3">
    <source>
        <dbReference type="EMBL" id="GAA3692365.1"/>
    </source>
</evidence>
<reference evidence="4" key="1">
    <citation type="journal article" date="2019" name="Int. J. Syst. Evol. Microbiol.">
        <title>The Global Catalogue of Microorganisms (GCM) 10K type strain sequencing project: providing services to taxonomists for standard genome sequencing and annotation.</title>
        <authorList>
            <consortium name="The Broad Institute Genomics Platform"/>
            <consortium name="The Broad Institute Genome Sequencing Center for Infectious Disease"/>
            <person name="Wu L."/>
            <person name="Ma J."/>
        </authorList>
    </citation>
    <scope>NUCLEOTIDE SEQUENCE [LARGE SCALE GENOMIC DNA]</scope>
    <source>
        <strain evidence="4">JCM 30742</strain>
    </source>
</reference>
<dbReference type="GO" id="GO:0016787">
    <property type="term" value="F:hydrolase activity"/>
    <property type="evidence" value="ECO:0007669"/>
    <property type="project" value="UniProtKB-KW"/>
</dbReference>
<organism evidence="3 4">
    <name type="scientific">Arthrobacter ginkgonis</name>
    <dbReference type="NCBI Taxonomy" id="1630594"/>
    <lineage>
        <taxon>Bacteria</taxon>
        <taxon>Bacillati</taxon>
        <taxon>Actinomycetota</taxon>
        <taxon>Actinomycetes</taxon>
        <taxon>Micrococcales</taxon>
        <taxon>Micrococcaceae</taxon>
        <taxon>Arthrobacter</taxon>
    </lineage>
</organism>
<dbReference type="PANTHER" id="PTHR43056:SF10">
    <property type="entry name" value="COCE_NOND FAMILY, PUTATIVE (AFU_ORTHOLOGUE AFUA_7G00600)-RELATED"/>
    <property type="match status" value="1"/>
</dbReference>
<keyword evidence="4" id="KW-1185">Reference proteome</keyword>
<dbReference type="Proteomes" id="UP001500752">
    <property type="component" value="Unassembled WGS sequence"/>
</dbReference>
<dbReference type="Pfam" id="PF08530">
    <property type="entry name" value="PepX_C"/>
    <property type="match status" value="1"/>
</dbReference>
<dbReference type="SUPFAM" id="SSF49785">
    <property type="entry name" value="Galactose-binding domain-like"/>
    <property type="match status" value="1"/>
</dbReference>
<dbReference type="InterPro" id="IPR008979">
    <property type="entry name" value="Galactose-bd-like_sf"/>
</dbReference>
<dbReference type="InterPro" id="IPR000383">
    <property type="entry name" value="Xaa-Pro-like_dom"/>
</dbReference>
<name>A0ABP7CKH1_9MICC</name>
<sequence>MWQLTLPRKMAADRHVPTTYSGILCRAGVTVKSTLEVLGTTGIETIRVPMRDGVALAATLYRPAAGGGHPVILVRTPYSEPMSRSLPVLPALAEGFAVLVQNCRGTAGSEGELHAFENEGADGLDTLAWILEQPWCDGRIAMFGPSYLGMSQLAVSGHAPAGLRAIVPIVATNDYRDGLVFRQGALQLGQGLGWHLLKAAQTLGDRRARGEDVGAHAAAFGAVAANPDAAYRTLPLTALTGVSDLVPSWTTWLEQENEPAYWERISYADRRSGTAVPGLHVGGWFDLFLGGTLDNFVEISTRATDESVRRGQHLIIGPWTHADQTGAAGEMFFGSGAAAAIGLEAQQLRFLRESVEGLDSSLPPVQLFVMGANVWRQENEWPLARTDWQRWYLHPDAGLGTAAPHEDAAPRTYRHDPHDPVPTIGGATLIGGGLDGGAEYMPGSRDQRRLDGREDILRFSSDPLEEDVEVTGPVTVTLHASTSAADTDFTAKLIDVWPDGRAMAVTDGIVRARYRGGMDEPQPVVPGEVARYEIDLVATSQLFRRGHRIRVDVASSNFPCYDRNSGSGKPAGSVQAEDLAPADQAVFLDRDRPSYITLPVIPSN</sequence>
<gene>
    <name evidence="3" type="ORF">GCM10023081_32320</name>
</gene>
<comment type="caution">
    <text evidence="3">The sequence shown here is derived from an EMBL/GenBank/DDBJ whole genome shotgun (WGS) entry which is preliminary data.</text>
</comment>
<evidence type="ECO:0000259" key="2">
    <source>
        <dbReference type="SMART" id="SM00939"/>
    </source>
</evidence>
<accession>A0ABP7CKH1</accession>
<evidence type="ECO:0000256" key="1">
    <source>
        <dbReference type="ARBA" id="ARBA00022801"/>
    </source>
</evidence>
<dbReference type="Gene3D" id="3.40.50.1820">
    <property type="entry name" value="alpha/beta hydrolase"/>
    <property type="match status" value="1"/>
</dbReference>
<keyword evidence="1 3" id="KW-0378">Hydrolase</keyword>
<dbReference type="InterPro" id="IPR050585">
    <property type="entry name" value="Xaa-Pro_dipeptidyl-ppase/CocE"/>
</dbReference>